<proteinExistence type="predicted"/>
<accession>G0N833</accession>
<dbReference type="InterPro" id="IPR053222">
    <property type="entry name" value="Zygotic_Embryogenesis-Asso"/>
</dbReference>
<keyword evidence="3" id="KW-1185">Reference proteome</keyword>
<dbReference type="InParanoid" id="G0N833"/>
<protein>
    <recommendedName>
        <fullName evidence="1">F-box domain-containing protein</fullName>
    </recommendedName>
</protein>
<evidence type="ECO:0000313" key="2">
    <source>
        <dbReference type="EMBL" id="EGT55079.1"/>
    </source>
</evidence>
<evidence type="ECO:0000259" key="1">
    <source>
        <dbReference type="PROSITE" id="PS50181"/>
    </source>
</evidence>
<gene>
    <name evidence="2" type="ORF">CAEBREN_16551</name>
</gene>
<dbReference type="Proteomes" id="UP000008068">
    <property type="component" value="Unassembled WGS sequence"/>
</dbReference>
<dbReference type="PANTHER" id="PTHR22899">
    <property type="entry name" value="CYCLIN-RELATED F-BOX FAMILY"/>
    <property type="match status" value="1"/>
</dbReference>
<organism evidence="3">
    <name type="scientific">Caenorhabditis brenneri</name>
    <name type="common">Nematode worm</name>
    <dbReference type="NCBI Taxonomy" id="135651"/>
    <lineage>
        <taxon>Eukaryota</taxon>
        <taxon>Metazoa</taxon>
        <taxon>Ecdysozoa</taxon>
        <taxon>Nematoda</taxon>
        <taxon>Chromadorea</taxon>
        <taxon>Rhabditida</taxon>
        <taxon>Rhabditina</taxon>
        <taxon>Rhabditomorpha</taxon>
        <taxon>Rhabditoidea</taxon>
        <taxon>Rhabditidae</taxon>
        <taxon>Peloderinae</taxon>
        <taxon>Caenorhabditis</taxon>
    </lineage>
</organism>
<dbReference type="Pfam" id="PF00646">
    <property type="entry name" value="F-box"/>
    <property type="match status" value="1"/>
</dbReference>
<dbReference type="PROSITE" id="PS50181">
    <property type="entry name" value="FBOX"/>
    <property type="match status" value="1"/>
</dbReference>
<dbReference type="AlphaFoldDB" id="G0N833"/>
<sequence>MTPVTPSFPVLKLPYLAVKNVIKTMRISSMIYLAVCSKKMRSLVQSTFSKPNNMHIEIYERHLSLRVSGSICFEVAQIPTGQLRFQGRFRLKVCNMNLKDWFDLFMYAFRCDWIELASTSAWSHLRAAQLLEGREVSSLFLIHDNNDFIVKTLDMFMPTKELNLSNRPSKEEPYLRNIFTRNFDSIHLSFPISLEELCSINSASINIDFLSVKDFKKFLKNWVNGGNPRLQKLDVNVMKNDKKKKYMADYLSGIDINSFKIEEKDGDSWESFNIQRSDGTTAEVRIDDTHVRTHFAVIPKSN</sequence>
<evidence type="ECO:0000313" key="3">
    <source>
        <dbReference type="Proteomes" id="UP000008068"/>
    </source>
</evidence>
<name>G0N833_CAEBE</name>
<dbReference type="InterPro" id="IPR012885">
    <property type="entry name" value="F-box_Sdz-33"/>
</dbReference>
<reference evidence="3" key="1">
    <citation type="submission" date="2011-07" db="EMBL/GenBank/DDBJ databases">
        <authorList>
            <consortium name="Caenorhabditis brenneri Sequencing and Analysis Consortium"/>
            <person name="Wilson R.K."/>
        </authorList>
    </citation>
    <scope>NUCLEOTIDE SEQUENCE [LARGE SCALE GENOMIC DNA]</scope>
    <source>
        <strain evidence="3">PB2801</strain>
    </source>
</reference>
<feature type="domain" description="F-box" evidence="1">
    <location>
        <begin position="7"/>
        <end position="62"/>
    </location>
</feature>
<dbReference type="EMBL" id="GL379849">
    <property type="protein sequence ID" value="EGT55079.1"/>
    <property type="molecule type" value="Genomic_DNA"/>
</dbReference>
<dbReference type="InterPro" id="IPR001810">
    <property type="entry name" value="F-box_dom"/>
</dbReference>
<dbReference type="PANTHER" id="PTHR22899:SF0">
    <property type="entry name" value="F-BOX ASSOCIATED DOMAIN-CONTAINING PROTEIN-RELATED"/>
    <property type="match status" value="1"/>
</dbReference>
<dbReference type="HOGENOM" id="CLU_863891_0_0_1"/>
<dbReference type="Pfam" id="PF07735">
    <property type="entry name" value="FBA_2"/>
    <property type="match status" value="1"/>
</dbReference>